<dbReference type="Pfam" id="PF12654">
    <property type="entry name" value="DUF3786"/>
    <property type="match status" value="1"/>
</dbReference>
<feature type="domain" description="DUF3786" evidence="1">
    <location>
        <begin position="33"/>
        <end position="206"/>
    </location>
</feature>
<evidence type="ECO:0000259" key="1">
    <source>
        <dbReference type="Pfam" id="PF12654"/>
    </source>
</evidence>
<gene>
    <name evidence="2" type="ORF">SSCH_600021</name>
</gene>
<reference evidence="3" key="1">
    <citation type="submission" date="2015-01" db="EMBL/GenBank/DDBJ databases">
        <authorList>
            <person name="Manzoor Shahid"/>
            <person name="Zubair Saima"/>
        </authorList>
    </citation>
    <scope>NUCLEOTIDE SEQUENCE [LARGE SCALE GENOMIC DNA]</scope>
    <source>
        <strain evidence="3">Sp3</strain>
    </source>
</reference>
<evidence type="ECO:0000313" key="3">
    <source>
        <dbReference type="Proteomes" id="UP000046155"/>
    </source>
</evidence>
<organism evidence="2 3">
    <name type="scientific">Syntrophaceticus schinkii</name>
    <dbReference type="NCBI Taxonomy" id="499207"/>
    <lineage>
        <taxon>Bacteria</taxon>
        <taxon>Bacillati</taxon>
        <taxon>Bacillota</taxon>
        <taxon>Clostridia</taxon>
        <taxon>Thermoanaerobacterales</taxon>
        <taxon>Thermoanaerobacterales Family III. Incertae Sedis</taxon>
        <taxon>Syntrophaceticus</taxon>
    </lineage>
</organism>
<dbReference type="Proteomes" id="UP000046155">
    <property type="component" value="Unassembled WGS sequence"/>
</dbReference>
<evidence type="ECO:0000313" key="2">
    <source>
        <dbReference type="EMBL" id="CEO89802.1"/>
    </source>
</evidence>
<accession>A0A0B7MQ49</accession>
<proteinExistence type="predicted"/>
<dbReference type="InterPro" id="IPR024264">
    <property type="entry name" value="DUF3786"/>
</dbReference>
<dbReference type="AlphaFoldDB" id="A0A0B7MQ49"/>
<protein>
    <recommendedName>
        <fullName evidence="1">DUF3786 domain-containing protein</fullName>
    </recommendedName>
</protein>
<sequence>MAQFKEFKNKTYLNMDVTLGIAQKEFAELAEHDPQTIAFHAGVRYLDEESEFIVPFLNEEYRVRFPSGEVYQQGKEVPLEKQILILHYLSSAEGVPLKHQWISFKELPSGQIYINPFYNRAVRPLIKHFGEQPDQLIRAALSLGGEKGDKGDVSVKITIFPMVPITYIIWLGDDEFPPSGNVLFDASAANYLPTEDYAMASGMVVYELKKLADKL</sequence>
<dbReference type="OrthoDB" id="159408at2"/>
<dbReference type="RefSeq" id="WP_052835614.1">
    <property type="nucleotide sequence ID" value="NZ_CDRZ01000259.1"/>
</dbReference>
<keyword evidence="3" id="KW-1185">Reference proteome</keyword>
<name>A0A0B7MQ49_9FIRM</name>
<dbReference type="EMBL" id="CDRZ01000259">
    <property type="protein sequence ID" value="CEO89802.1"/>
    <property type="molecule type" value="Genomic_DNA"/>
</dbReference>